<comment type="caution">
    <text evidence="1">The sequence shown here is derived from an EMBL/GenBank/DDBJ whole genome shotgun (WGS) entry which is preliminary data.</text>
</comment>
<sequence>MTQQPGDHALNFIYEEDPECQRIAESVAKFHQTALQCSDTYHSMMLVVVSAYGNLDVYICEHLERGSMRAISTFYPWPGTQLTRIEISRSAIEIQAGKIPKTQRSKVVGILAINYFIDCIRKALRLNAQEIRSKAARNHLGENDSLVGGRDGLQFQDEGDNSTLSGADGMRILEGSSADTFGLICEEIREHHVLLHYD</sequence>
<protein>
    <submittedName>
        <fullName evidence="1">Uncharacterized protein</fullName>
    </submittedName>
</protein>
<dbReference type="AlphaFoldDB" id="A0AAE8SQ30"/>
<keyword evidence="2" id="KW-1185">Reference proteome</keyword>
<proteinExistence type="predicted"/>
<reference evidence="1" key="1">
    <citation type="submission" date="2018-03" db="EMBL/GenBank/DDBJ databases">
        <authorList>
            <person name="Guldener U."/>
        </authorList>
    </citation>
    <scope>NUCLEOTIDE SEQUENCE</scope>
</reference>
<dbReference type="EMBL" id="ONZP01000727">
    <property type="protein sequence ID" value="SPJ90334.1"/>
    <property type="molecule type" value="Genomic_DNA"/>
</dbReference>
<evidence type="ECO:0000313" key="1">
    <source>
        <dbReference type="EMBL" id="SPJ90334.1"/>
    </source>
</evidence>
<organism evidence="1 2">
    <name type="scientific">Fusarium torulosum</name>
    <dbReference type="NCBI Taxonomy" id="33205"/>
    <lineage>
        <taxon>Eukaryota</taxon>
        <taxon>Fungi</taxon>
        <taxon>Dikarya</taxon>
        <taxon>Ascomycota</taxon>
        <taxon>Pezizomycotina</taxon>
        <taxon>Sordariomycetes</taxon>
        <taxon>Hypocreomycetidae</taxon>
        <taxon>Hypocreales</taxon>
        <taxon>Nectriaceae</taxon>
        <taxon>Fusarium</taxon>
    </lineage>
</organism>
<gene>
    <name evidence="1" type="ORF">FTOL_13215</name>
</gene>
<accession>A0AAE8SQ30</accession>
<dbReference type="Proteomes" id="UP001187734">
    <property type="component" value="Unassembled WGS sequence"/>
</dbReference>
<name>A0AAE8SQ30_9HYPO</name>
<evidence type="ECO:0000313" key="2">
    <source>
        <dbReference type="Proteomes" id="UP001187734"/>
    </source>
</evidence>